<protein>
    <recommendedName>
        <fullName evidence="3">VWFA domain-containing protein</fullName>
    </recommendedName>
</protein>
<dbReference type="AlphaFoldDB" id="A0A8S3DVJ3"/>
<evidence type="ECO:0000313" key="2">
    <source>
        <dbReference type="Proteomes" id="UP000681967"/>
    </source>
</evidence>
<dbReference type="PANTHER" id="PTHR10166">
    <property type="entry name" value="VOLTAGE-DEPENDENT CALCIUM CHANNEL SUBUNIT ALPHA-2/DELTA-RELATED"/>
    <property type="match status" value="1"/>
</dbReference>
<dbReference type="EMBL" id="CAJOBH010223004">
    <property type="protein sequence ID" value="CAF5036370.1"/>
    <property type="molecule type" value="Genomic_DNA"/>
</dbReference>
<dbReference type="PANTHER" id="PTHR10166:SF37">
    <property type="entry name" value="STOLID, ISOFORM H"/>
    <property type="match status" value="1"/>
</dbReference>
<evidence type="ECO:0000313" key="1">
    <source>
        <dbReference type="EMBL" id="CAF5036370.1"/>
    </source>
</evidence>
<feature type="non-terminal residue" evidence="1">
    <location>
        <position position="1"/>
    </location>
</feature>
<proteinExistence type="predicted"/>
<comment type="caution">
    <text evidence="1">The sequence shown here is derived from an EMBL/GenBank/DDBJ whole genome shotgun (WGS) entry which is preliminary data.</text>
</comment>
<dbReference type="GO" id="GO:0005891">
    <property type="term" value="C:voltage-gated calcium channel complex"/>
    <property type="evidence" value="ECO:0007669"/>
    <property type="project" value="TreeGrafter"/>
</dbReference>
<sequence>MVDLKFRTSVNTNIKTEDIANFSKALNMAFDILDNARTNISRTENARLLCQCHYLSTDNQTEAQHEAFCPSDFNANPYAEDEEPFLDSTGCNKMIMIVTDGATETALNVFQSRNWYPNNISTCHSIETRVFTYMIGRELGDPKHETALNVFQSRNWYPNNISTCHSIETRVFTYMIGRELGDPKHIRWMSCANKGYFAHVSTLEDIQENVEDYIPVTARPIAMYNDHVTVWSSVFLDVERTLPIKTYKWFPFKFSDLSISMDEFKNKSKPVNLMISIAQPILNPPQH</sequence>
<dbReference type="GO" id="GO:0005245">
    <property type="term" value="F:voltage-gated calcium channel activity"/>
    <property type="evidence" value="ECO:0007669"/>
    <property type="project" value="TreeGrafter"/>
</dbReference>
<accession>A0A8S3DVJ3</accession>
<organism evidence="1 2">
    <name type="scientific">Rotaria magnacalcarata</name>
    <dbReference type="NCBI Taxonomy" id="392030"/>
    <lineage>
        <taxon>Eukaryota</taxon>
        <taxon>Metazoa</taxon>
        <taxon>Spiralia</taxon>
        <taxon>Gnathifera</taxon>
        <taxon>Rotifera</taxon>
        <taxon>Eurotatoria</taxon>
        <taxon>Bdelloidea</taxon>
        <taxon>Philodinida</taxon>
        <taxon>Philodinidae</taxon>
        <taxon>Rotaria</taxon>
    </lineage>
</organism>
<name>A0A8S3DVJ3_9BILA</name>
<reference evidence="1" key="1">
    <citation type="submission" date="2021-02" db="EMBL/GenBank/DDBJ databases">
        <authorList>
            <person name="Nowell W R."/>
        </authorList>
    </citation>
    <scope>NUCLEOTIDE SEQUENCE</scope>
</reference>
<gene>
    <name evidence="1" type="ORF">BYL167_LOCUS56422</name>
</gene>
<evidence type="ECO:0008006" key="3">
    <source>
        <dbReference type="Google" id="ProtNLM"/>
    </source>
</evidence>
<dbReference type="InterPro" id="IPR051173">
    <property type="entry name" value="Ca_channel_alpha-2/delta"/>
</dbReference>
<dbReference type="Proteomes" id="UP000681967">
    <property type="component" value="Unassembled WGS sequence"/>
</dbReference>